<keyword evidence="1" id="KW-0472">Membrane</keyword>
<evidence type="ECO:0000256" key="1">
    <source>
        <dbReference type="SAM" id="Phobius"/>
    </source>
</evidence>
<feature type="transmembrane region" description="Helical" evidence="1">
    <location>
        <begin position="50"/>
        <end position="70"/>
    </location>
</feature>
<keyword evidence="1" id="KW-1133">Transmembrane helix</keyword>
<keyword evidence="3" id="KW-1185">Reference proteome</keyword>
<sequence length="72" mass="8181">MGQIILILLAMIVIGASIYIIRYKDKGKPEAGIKRDNNSEYFRDYINLKLYWTSLGFIFLGVTLLIVILIGS</sequence>
<feature type="transmembrane region" description="Helical" evidence="1">
    <location>
        <begin position="6"/>
        <end position="23"/>
    </location>
</feature>
<dbReference type="AlphaFoldDB" id="A0A344LUI7"/>
<evidence type="ECO:0000313" key="3">
    <source>
        <dbReference type="Proteomes" id="UP000251561"/>
    </source>
</evidence>
<gene>
    <name evidence="2" type="ORF">HYN86_13635</name>
</gene>
<dbReference type="Proteomes" id="UP000251561">
    <property type="component" value="Chromosome"/>
</dbReference>
<proteinExistence type="predicted"/>
<name>A0A344LUI7_9FLAO</name>
<dbReference type="KEGG" id="ffl:HYN86_13635"/>
<evidence type="ECO:0000313" key="2">
    <source>
        <dbReference type="EMBL" id="AXB57579.1"/>
    </source>
</evidence>
<organism evidence="2 3">
    <name type="scientific">Flavobacterium fluviale</name>
    <dbReference type="NCBI Taxonomy" id="2249356"/>
    <lineage>
        <taxon>Bacteria</taxon>
        <taxon>Pseudomonadati</taxon>
        <taxon>Bacteroidota</taxon>
        <taxon>Flavobacteriia</taxon>
        <taxon>Flavobacteriales</taxon>
        <taxon>Flavobacteriaceae</taxon>
        <taxon>Flavobacterium</taxon>
    </lineage>
</organism>
<dbReference type="OrthoDB" id="1376842at2"/>
<reference evidence="2 3" key="1">
    <citation type="submission" date="2018-06" db="EMBL/GenBank/DDBJ databases">
        <title>Genome sequencing of Flavobacterium.</title>
        <authorList>
            <person name="Baek M.-G."/>
            <person name="Yi H."/>
        </authorList>
    </citation>
    <scope>NUCLEOTIDE SEQUENCE [LARGE SCALE GENOMIC DNA]</scope>
    <source>
        <strain evidence="2 3">HYN0086</strain>
    </source>
</reference>
<accession>A0A344LUI7</accession>
<dbReference type="EMBL" id="CP030261">
    <property type="protein sequence ID" value="AXB57579.1"/>
    <property type="molecule type" value="Genomic_DNA"/>
</dbReference>
<protein>
    <submittedName>
        <fullName evidence="2">Uncharacterized protein</fullName>
    </submittedName>
</protein>
<keyword evidence="1" id="KW-0812">Transmembrane</keyword>